<proteinExistence type="predicted"/>
<dbReference type="PANTHER" id="PTHR30136:SF24">
    <property type="entry name" value="HTH-TYPE TRANSCRIPTIONAL REPRESSOR ALLR"/>
    <property type="match status" value="1"/>
</dbReference>
<dbReference type="Pfam" id="PF09339">
    <property type="entry name" value="HTH_IclR"/>
    <property type="match status" value="1"/>
</dbReference>
<evidence type="ECO:0000256" key="1">
    <source>
        <dbReference type="ARBA" id="ARBA00023015"/>
    </source>
</evidence>
<sequence length="234" mass="24662">MAVKTIQSVENALTVVEALAVAQPIGVSALARLVGLDKNAVQRILLTLGQAGWIRQLDSGEWHITSRALQIGSRYTSGLRDAARTHLEQLQQQTGETVLLFARDGLQMVVLDAIDSAHALRMTVPIGTAVPITRAAAFDAFLTDTDRAELPPPPEPPTKRALAHVRSTGFFVLDDLYPNAVAAGAPVFDQHGTPVGSVTVVGPRARVDATAARHFGELAAATAQRIGAALAGLT</sequence>
<dbReference type="GO" id="GO:0003677">
    <property type="term" value="F:DNA binding"/>
    <property type="evidence" value="ECO:0007669"/>
    <property type="project" value="UniProtKB-KW"/>
</dbReference>
<dbReference type="SUPFAM" id="SSF46785">
    <property type="entry name" value="Winged helix' DNA-binding domain"/>
    <property type="match status" value="1"/>
</dbReference>
<keyword evidence="1" id="KW-0805">Transcription regulation</keyword>
<feature type="domain" description="HTH iclR-type" evidence="4">
    <location>
        <begin position="6"/>
        <end position="79"/>
    </location>
</feature>
<evidence type="ECO:0000256" key="3">
    <source>
        <dbReference type="ARBA" id="ARBA00023163"/>
    </source>
</evidence>
<protein>
    <submittedName>
        <fullName evidence="6">Unannotated protein</fullName>
    </submittedName>
</protein>
<dbReference type="InterPro" id="IPR036390">
    <property type="entry name" value="WH_DNA-bd_sf"/>
</dbReference>
<evidence type="ECO:0000259" key="4">
    <source>
        <dbReference type="PROSITE" id="PS51077"/>
    </source>
</evidence>
<evidence type="ECO:0000313" key="6">
    <source>
        <dbReference type="EMBL" id="CAB4858529.1"/>
    </source>
</evidence>
<dbReference type="SMART" id="SM00346">
    <property type="entry name" value="HTH_ICLR"/>
    <property type="match status" value="1"/>
</dbReference>
<evidence type="ECO:0000256" key="2">
    <source>
        <dbReference type="ARBA" id="ARBA00023125"/>
    </source>
</evidence>
<dbReference type="GO" id="GO:0003700">
    <property type="term" value="F:DNA-binding transcription factor activity"/>
    <property type="evidence" value="ECO:0007669"/>
    <property type="project" value="TreeGrafter"/>
</dbReference>
<dbReference type="SUPFAM" id="SSF55781">
    <property type="entry name" value="GAF domain-like"/>
    <property type="match status" value="1"/>
</dbReference>
<dbReference type="AlphaFoldDB" id="A0A6J7CQX2"/>
<dbReference type="PROSITE" id="PS51078">
    <property type="entry name" value="ICLR_ED"/>
    <property type="match status" value="1"/>
</dbReference>
<gene>
    <name evidence="6" type="ORF">UFOPK3376_00118</name>
</gene>
<dbReference type="InterPro" id="IPR005471">
    <property type="entry name" value="Tscrpt_reg_IclR_N"/>
</dbReference>
<dbReference type="InterPro" id="IPR029016">
    <property type="entry name" value="GAF-like_dom_sf"/>
</dbReference>
<accession>A0A6J7CQX2</accession>
<keyword evidence="3" id="KW-0804">Transcription</keyword>
<dbReference type="InterPro" id="IPR036388">
    <property type="entry name" value="WH-like_DNA-bd_sf"/>
</dbReference>
<keyword evidence="2" id="KW-0238">DNA-binding</keyword>
<dbReference type="PROSITE" id="PS51077">
    <property type="entry name" value="HTH_ICLR"/>
    <property type="match status" value="1"/>
</dbReference>
<dbReference type="InterPro" id="IPR050707">
    <property type="entry name" value="HTH_MetabolicPath_Reg"/>
</dbReference>
<dbReference type="Gene3D" id="1.10.10.10">
    <property type="entry name" value="Winged helix-like DNA-binding domain superfamily/Winged helix DNA-binding domain"/>
    <property type="match status" value="1"/>
</dbReference>
<name>A0A6J7CQX2_9ZZZZ</name>
<reference evidence="6" key="1">
    <citation type="submission" date="2020-05" db="EMBL/GenBank/DDBJ databases">
        <authorList>
            <person name="Chiriac C."/>
            <person name="Salcher M."/>
            <person name="Ghai R."/>
            <person name="Kavagutti S V."/>
        </authorList>
    </citation>
    <scope>NUCLEOTIDE SEQUENCE</scope>
</reference>
<dbReference type="InterPro" id="IPR014757">
    <property type="entry name" value="Tscrpt_reg_IclR_C"/>
</dbReference>
<feature type="domain" description="IclR-ED" evidence="5">
    <location>
        <begin position="67"/>
        <end position="232"/>
    </location>
</feature>
<dbReference type="GO" id="GO:0045892">
    <property type="term" value="P:negative regulation of DNA-templated transcription"/>
    <property type="evidence" value="ECO:0007669"/>
    <property type="project" value="TreeGrafter"/>
</dbReference>
<dbReference type="Gene3D" id="3.30.450.40">
    <property type="match status" value="1"/>
</dbReference>
<organism evidence="6">
    <name type="scientific">freshwater metagenome</name>
    <dbReference type="NCBI Taxonomy" id="449393"/>
    <lineage>
        <taxon>unclassified sequences</taxon>
        <taxon>metagenomes</taxon>
        <taxon>ecological metagenomes</taxon>
    </lineage>
</organism>
<evidence type="ECO:0000259" key="5">
    <source>
        <dbReference type="PROSITE" id="PS51078"/>
    </source>
</evidence>
<dbReference type="Pfam" id="PF01614">
    <property type="entry name" value="IclR_C"/>
    <property type="match status" value="2"/>
</dbReference>
<dbReference type="EMBL" id="CAFBLP010000002">
    <property type="protein sequence ID" value="CAB4858529.1"/>
    <property type="molecule type" value="Genomic_DNA"/>
</dbReference>
<dbReference type="PANTHER" id="PTHR30136">
    <property type="entry name" value="HELIX-TURN-HELIX TRANSCRIPTIONAL REGULATOR, ICLR FAMILY"/>
    <property type="match status" value="1"/>
</dbReference>